<evidence type="ECO:0000313" key="5">
    <source>
        <dbReference type="EMBL" id="EPB73577.1"/>
    </source>
</evidence>
<feature type="compositionally biased region" description="Pro residues" evidence="3">
    <location>
        <begin position="333"/>
        <end position="342"/>
    </location>
</feature>
<dbReference type="GO" id="GO:0010468">
    <property type="term" value="P:regulation of gene expression"/>
    <property type="evidence" value="ECO:0007669"/>
    <property type="project" value="InterPro"/>
</dbReference>
<feature type="compositionally biased region" description="Basic and acidic residues" evidence="3">
    <location>
        <begin position="523"/>
        <end position="533"/>
    </location>
</feature>
<dbReference type="PROSITE" id="PS50006">
    <property type="entry name" value="FHA_DOMAIN"/>
    <property type="match status" value="1"/>
</dbReference>
<dbReference type="GO" id="GO:0005634">
    <property type="term" value="C:nucleus"/>
    <property type="evidence" value="ECO:0007669"/>
    <property type="project" value="UniProtKB-SubCell"/>
</dbReference>
<comment type="subcellular location">
    <subcellularLocation>
        <location evidence="1">Nucleus</location>
    </subcellularLocation>
</comment>
<reference evidence="5 6" key="1">
    <citation type="submission" date="2013-05" db="EMBL/GenBank/DDBJ databases">
        <title>Draft genome of the parasitic nematode Anyclostoma ceylanicum.</title>
        <authorList>
            <person name="Mitreva M."/>
        </authorList>
    </citation>
    <scope>NUCLEOTIDE SEQUENCE [LARGE SCALE GENOMIC DNA]</scope>
</reference>
<dbReference type="InterPro" id="IPR008984">
    <property type="entry name" value="SMAD_FHA_dom_sf"/>
</dbReference>
<keyword evidence="2" id="KW-0539">Nucleus</keyword>
<dbReference type="Pfam" id="PF00498">
    <property type="entry name" value="FHA"/>
    <property type="match status" value="1"/>
</dbReference>
<dbReference type="Proteomes" id="UP000054495">
    <property type="component" value="Unassembled WGS sequence"/>
</dbReference>
<sequence>MISRDHADIIGVKGASGRIEKYHINDRSLNGTYINDQRVNSTMQIMEGDVIKFGHMNGAAANAEFAFMVERANPSYDYIGFVDGRRVRPVTCSGDTEYCTEIEGRTIDHIFFYPDACVHVLQLNAPCTTASVSSTAGTNPMAGLVWPGALGYNQSIPGFPYSGFPVNPAYLQHPQWAQQLQMLSQQAVHSQQQSGFRVPDVFGATACMSSSNGPPSTSASLFPLTQRGFALQNNALVNSLLTPATPAANQQQSQQQIHHQQQLTQQNSDSTPAAKIPVASPPMECDSSVPSPPKTSVASTSTASTALPPARTISSPLRKEEDLRSERSFADSPQPPRAPAPAPWDSTPSPRPRDYSPDRETLIGNCNALEILFCWTNFNSEATTCVFADLETAMIVSKYICLIVFEKFPLKIEKMRKKERSREQRASLASSSSVSSLTASSKPGRRRLKQLSDDSSSSESSSDSDQTPPTSRKTVTVEKKKTDTKKKTAAKVASDVSSSRSTDSDYDSDEHVTTKKGHKRRYSSSEKLNDKKKTSTPNSSASASKKKGKTAGRKRQDPETEEDESVTQHDPQTTCALNDECTKPQNEQVGWIFCDDCQNWFHNICILGREEAPDDEFFYCGCKAKKKTKKR</sequence>
<dbReference type="Gene3D" id="2.60.200.20">
    <property type="match status" value="1"/>
</dbReference>
<dbReference type="InterPro" id="IPR011011">
    <property type="entry name" value="Znf_FYVE_PHD"/>
</dbReference>
<gene>
    <name evidence="5" type="ORF">ANCCEY_07350</name>
</gene>
<dbReference type="SUPFAM" id="SSF57903">
    <property type="entry name" value="FYVE/PHD zinc finger"/>
    <property type="match status" value="1"/>
</dbReference>
<dbReference type="Gene3D" id="3.30.40.10">
    <property type="entry name" value="Zinc/RING finger domain, C3HC4 (zinc finger)"/>
    <property type="match status" value="1"/>
</dbReference>
<evidence type="ECO:0000313" key="6">
    <source>
        <dbReference type="Proteomes" id="UP000054495"/>
    </source>
</evidence>
<evidence type="ECO:0000256" key="2">
    <source>
        <dbReference type="ARBA" id="ARBA00023242"/>
    </source>
</evidence>
<feature type="region of interest" description="Disordered" evidence="3">
    <location>
        <begin position="419"/>
        <end position="577"/>
    </location>
</feature>
<feature type="compositionally biased region" description="Low complexity" evidence="3">
    <location>
        <begin position="490"/>
        <end position="501"/>
    </location>
</feature>
<keyword evidence="6" id="KW-1185">Reference proteome</keyword>
<feature type="region of interest" description="Disordered" evidence="3">
    <location>
        <begin position="245"/>
        <end position="358"/>
    </location>
</feature>
<evidence type="ECO:0000256" key="3">
    <source>
        <dbReference type="SAM" id="MobiDB-lite"/>
    </source>
</evidence>
<proteinExistence type="predicted"/>
<dbReference type="EMBL" id="KE124982">
    <property type="protein sequence ID" value="EPB73577.1"/>
    <property type="molecule type" value="Genomic_DNA"/>
</dbReference>
<dbReference type="AlphaFoldDB" id="A0A0D6M0Z9"/>
<feature type="compositionally biased region" description="Low complexity" evidence="3">
    <location>
        <begin position="426"/>
        <end position="441"/>
    </location>
</feature>
<dbReference type="PANTHER" id="PTHR15464">
    <property type="entry name" value="TRANSCRIPTION FACTOR 19"/>
    <property type="match status" value="1"/>
</dbReference>
<organism evidence="5 6">
    <name type="scientific">Ancylostoma ceylanicum</name>
    <dbReference type="NCBI Taxonomy" id="53326"/>
    <lineage>
        <taxon>Eukaryota</taxon>
        <taxon>Metazoa</taxon>
        <taxon>Ecdysozoa</taxon>
        <taxon>Nematoda</taxon>
        <taxon>Chromadorea</taxon>
        <taxon>Rhabditida</taxon>
        <taxon>Rhabditina</taxon>
        <taxon>Rhabditomorpha</taxon>
        <taxon>Strongyloidea</taxon>
        <taxon>Ancylostomatidae</taxon>
        <taxon>Ancylostomatinae</taxon>
        <taxon>Ancylostoma</taxon>
    </lineage>
</organism>
<feature type="compositionally biased region" description="Low complexity" evidence="3">
    <location>
        <begin position="294"/>
        <end position="310"/>
    </location>
</feature>
<feature type="compositionally biased region" description="Basic residues" evidence="3">
    <location>
        <begin position="544"/>
        <end position="553"/>
    </location>
</feature>
<protein>
    <recommendedName>
        <fullName evidence="4">FHA domain-containing protein</fullName>
    </recommendedName>
</protein>
<evidence type="ECO:0000259" key="4">
    <source>
        <dbReference type="PROSITE" id="PS50006"/>
    </source>
</evidence>
<dbReference type="InterPro" id="IPR000253">
    <property type="entry name" value="FHA_dom"/>
</dbReference>
<feature type="compositionally biased region" description="Low complexity" evidence="3">
    <location>
        <begin position="453"/>
        <end position="474"/>
    </location>
</feature>
<dbReference type="PANTHER" id="PTHR15464:SF1">
    <property type="entry name" value="TRANSCRIPTION FACTOR 19"/>
    <property type="match status" value="1"/>
</dbReference>
<feature type="compositionally biased region" description="Low complexity" evidence="3">
    <location>
        <begin position="250"/>
        <end position="266"/>
    </location>
</feature>
<dbReference type="InterPro" id="IPR013083">
    <property type="entry name" value="Znf_RING/FYVE/PHD"/>
</dbReference>
<dbReference type="SUPFAM" id="SSF49879">
    <property type="entry name" value="SMAD/FHA domain"/>
    <property type="match status" value="1"/>
</dbReference>
<feature type="domain" description="FHA" evidence="4">
    <location>
        <begin position="1"/>
        <end position="39"/>
    </location>
</feature>
<evidence type="ECO:0000256" key="1">
    <source>
        <dbReference type="ARBA" id="ARBA00004123"/>
    </source>
</evidence>
<name>A0A0D6M0Z9_9BILA</name>
<accession>A0A0D6M0Z9</accession>
<feature type="compositionally biased region" description="Basic and acidic residues" evidence="3">
    <location>
        <begin position="317"/>
        <end position="329"/>
    </location>
</feature>
<dbReference type="InterPro" id="IPR042803">
    <property type="entry name" value="TCF19"/>
</dbReference>